<reference evidence="2" key="1">
    <citation type="journal article" date="2011" name="Nature">
        <title>Genome sequence and analysis of the tuber crop potato.</title>
        <authorList>
            <consortium name="The Potato Genome Sequencing Consortium"/>
        </authorList>
    </citation>
    <scope>NUCLEOTIDE SEQUENCE [LARGE SCALE GENOMIC DNA]</scope>
    <source>
        <strain evidence="2">cv. DM1-3 516 R44</strain>
    </source>
</reference>
<evidence type="ECO:0000313" key="2">
    <source>
        <dbReference type="Proteomes" id="UP000011115"/>
    </source>
</evidence>
<organism evidence="1 2">
    <name type="scientific">Solanum tuberosum</name>
    <name type="common">Potato</name>
    <dbReference type="NCBI Taxonomy" id="4113"/>
    <lineage>
        <taxon>Eukaryota</taxon>
        <taxon>Viridiplantae</taxon>
        <taxon>Streptophyta</taxon>
        <taxon>Embryophyta</taxon>
        <taxon>Tracheophyta</taxon>
        <taxon>Spermatophyta</taxon>
        <taxon>Magnoliopsida</taxon>
        <taxon>eudicotyledons</taxon>
        <taxon>Gunneridae</taxon>
        <taxon>Pentapetalae</taxon>
        <taxon>asterids</taxon>
        <taxon>lamiids</taxon>
        <taxon>Solanales</taxon>
        <taxon>Solanaceae</taxon>
        <taxon>Solanoideae</taxon>
        <taxon>Solaneae</taxon>
        <taxon>Solanum</taxon>
    </lineage>
</organism>
<accession>M1DMK4</accession>
<dbReference type="HOGENOM" id="CLU_2042196_0_0_1"/>
<evidence type="ECO:0000313" key="1">
    <source>
        <dbReference type="EnsemblPlants" id="PGSC0003DMT400091427"/>
    </source>
</evidence>
<dbReference type="PaxDb" id="4113-PGSC0003DMT400091427"/>
<dbReference type="EnsemblPlants" id="PGSC0003DMT400091427">
    <property type="protein sequence ID" value="PGSC0003DMT400091427"/>
    <property type="gene ID" value="PGSC0003DMG400040998"/>
</dbReference>
<protein>
    <submittedName>
        <fullName evidence="1">Uncharacterized protein</fullName>
    </submittedName>
</protein>
<dbReference type="Proteomes" id="UP000011115">
    <property type="component" value="Unassembled WGS sequence"/>
</dbReference>
<proteinExistence type="predicted"/>
<reference evidence="1" key="2">
    <citation type="submission" date="2015-06" db="UniProtKB">
        <authorList>
            <consortium name="EnsemblPlants"/>
        </authorList>
    </citation>
    <scope>IDENTIFICATION</scope>
    <source>
        <strain evidence="1">DM1-3 516 R44</strain>
    </source>
</reference>
<sequence>MTKKDMINRSTLAEYSSLPDDNLASELAHRANGPVSQFLADLNVARSQNGLLQSEIGYLRAALVLSQREVAKLNDQFLHEQQESNANVDTLVQFLTPSMPHLFLTLALPLNPFTFSSFCCF</sequence>
<keyword evidence="2" id="KW-1185">Reference proteome</keyword>
<name>M1DMK4_SOLTU</name>
<dbReference type="InParanoid" id="M1DMK4"/>
<dbReference type="Gramene" id="PGSC0003DMT400091427">
    <property type="protein sequence ID" value="PGSC0003DMT400091427"/>
    <property type="gene ID" value="PGSC0003DMG400040998"/>
</dbReference>
<dbReference type="AlphaFoldDB" id="M1DMK4"/>